<keyword evidence="3" id="KW-1185">Reference proteome</keyword>
<sequence length="107" mass="12213">MPDVKLFFLIAALDEYEGRPCQLLLPHSTTIQKMDLQDLTEPEITGNIDDIITIHGHMTTLSNRDSEGVGSRNQRSDQQSLWGFPVNKLPSDRKDLFAELFERIADR</sequence>
<accession>A0A1Y2E6Q7</accession>
<dbReference type="InParanoid" id="A0A1Y2E6Q7"/>
<evidence type="ECO:0000313" key="2">
    <source>
        <dbReference type="EMBL" id="ORY67241.1"/>
    </source>
</evidence>
<reference evidence="2 3" key="1">
    <citation type="submission" date="2016-07" db="EMBL/GenBank/DDBJ databases">
        <title>Pervasive Adenine N6-methylation of Active Genes in Fungi.</title>
        <authorList>
            <consortium name="DOE Joint Genome Institute"/>
            <person name="Mondo S.J."/>
            <person name="Dannebaum R.O."/>
            <person name="Kuo R.C."/>
            <person name="Labutti K."/>
            <person name="Haridas S."/>
            <person name="Kuo A."/>
            <person name="Salamov A."/>
            <person name="Ahrendt S.R."/>
            <person name="Lipzen A."/>
            <person name="Sullivan W."/>
            <person name="Andreopoulos W.B."/>
            <person name="Clum A."/>
            <person name="Lindquist E."/>
            <person name="Daum C."/>
            <person name="Ramamoorthy G.K."/>
            <person name="Gryganskyi A."/>
            <person name="Culley D."/>
            <person name="Magnuson J.K."/>
            <person name="James T.Y."/>
            <person name="O'Malley M.A."/>
            <person name="Stajich J.E."/>
            <person name="Spatafora J.W."/>
            <person name="Visel A."/>
            <person name="Grigoriev I.V."/>
        </authorList>
    </citation>
    <scope>NUCLEOTIDE SEQUENCE [LARGE SCALE GENOMIC DNA]</scope>
    <source>
        <strain evidence="2 3">CBS 129021</strain>
    </source>
</reference>
<organism evidence="2 3">
    <name type="scientific">Pseudomassariella vexata</name>
    <dbReference type="NCBI Taxonomy" id="1141098"/>
    <lineage>
        <taxon>Eukaryota</taxon>
        <taxon>Fungi</taxon>
        <taxon>Dikarya</taxon>
        <taxon>Ascomycota</taxon>
        <taxon>Pezizomycotina</taxon>
        <taxon>Sordariomycetes</taxon>
        <taxon>Xylariomycetidae</taxon>
        <taxon>Amphisphaeriales</taxon>
        <taxon>Pseudomassariaceae</taxon>
        <taxon>Pseudomassariella</taxon>
    </lineage>
</organism>
<proteinExistence type="predicted"/>
<dbReference type="GeneID" id="63774358"/>
<dbReference type="EMBL" id="MCFJ01000004">
    <property type="protein sequence ID" value="ORY67241.1"/>
    <property type="molecule type" value="Genomic_DNA"/>
</dbReference>
<evidence type="ECO:0000313" key="3">
    <source>
        <dbReference type="Proteomes" id="UP000193689"/>
    </source>
</evidence>
<dbReference type="Proteomes" id="UP000193689">
    <property type="component" value="Unassembled WGS sequence"/>
</dbReference>
<feature type="region of interest" description="Disordered" evidence="1">
    <location>
        <begin position="62"/>
        <end position="86"/>
    </location>
</feature>
<feature type="compositionally biased region" description="Polar residues" evidence="1">
    <location>
        <begin position="71"/>
        <end position="81"/>
    </location>
</feature>
<comment type="caution">
    <text evidence="2">The sequence shown here is derived from an EMBL/GenBank/DDBJ whole genome shotgun (WGS) entry which is preliminary data.</text>
</comment>
<dbReference type="RefSeq" id="XP_040717865.1">
    <property type="nucleotide sequence ID" value="XM_040858146.1"/>
</dbReference>
<evidence type="ECO:0000256" key="1">
    <source>
        <dbReference type="SAM" id="MobiDB-lite"/>
    </source>
</evidence>
<protein>
    <submittedName>
        <fullName evidence="2">Uncharacterized protein</fullName>
    </submittedName>
</protein>
<name>A0A1Y2E6Q7_9PEZI</name>
<gene>
    <name evidence="2" type="ORF">BCR38DRAFT_407237</name>
</gene>
<dbReference type="AlphaFoldDB" id="A0A1Y2E6Q7"/>